<reference evidence="4 5" key="1">
    <citation type="submission" date="2023-03" db="EMBL/GenBank/DDBJ databases">
        <title>Draft genome sequence of the bacteria which degrade cell wall of Tricholomamatutake.</title>
        <authorList>
            <person name="Konishi Y."/>
            <person name="Fukuta Y."/>
            <person name="Shirasaka N."/>
        </authorList>
    </citation>
    <scope>NUCLEOTIDE SEQUENCE [LARGE SCALE GENOMIC DNA]</scope>
    <source>
        <strain evidence="5">mu1</strain>
    </source>
</reference>
<keyword evidence="2" id="KW-1005">Bacterial flagellum biogenesis</keyword>
<feature type="compositionally biased region" description="Acidic residues" evidence="3">
    <location>
        <begin position="153"/>
        <end position="167"/>
    </location>
</feature>
<organism evidence="4 5">
    <name type="scientific">Paenibacillus glycanilyticus</name>
    <dbReference type="NCBI Taxonomy" id="126569"/>
    <lineage>
        <taxon>Bacteria</taxon>
        <taxon>Bacillati</taxon>
        <taxon>Bacillota</taxon>
        <taxon>Bacilli</taxon>
        <taxon>Bacillales</taxon>
        <taxon>Paenibacillaceae</taxon>
        <taxon>Paenibacillus</taxon>
    </lineage>
</organism>
<protein>
    <recommendedName>
        <fullName evidence="6">Flagellar hook capping protein</fullName>
    </recommendedName>
</protein>
<dbReference type="Proteomes" id="UP001157114">
    <property type="component" value="Unassembled WGS sequence"/>
</dbReference>
<dbReference type="Pfam" id="PF03963">
    <property type="entry name" value="FlgD"/>
    <property type="match status" value="1"/>
</dbReference>
<proteinExistence type="inferred from homology"/>
<dbReference type="InterPro" id="IPR005648">
    <property type="entry name" value="FlgD"/>
</dbReference>
<dbReference type="EMBL" id="BSSQ01000012">
    <property type="protein sequence ID" value="GLX68485.1"/>
    <property type="molecule type" value="Genomic_DNA"/>
</dbReference>
<evidence type="ECO:0000256" key="1">
    <source>
        <dbReference type="ARBA" id="ARBA00010577"/>
    </source>
</evidence>
<accession>A0ABQ6GEG4</accession>
<feature type="region of interest" description="Disordered" evidence="3">
    <location>
        <begin position="142"/>
        <end position="185"/>
    </location>
</feature>
<evidence type="ECO:0000313" key="4">
    <source>
        <dbReference type="EMBL" id="GLX68485.1"/>
    </source>
</evidence>
<keyword evidence="5" id="KW-1185">Reference proteome</keyword>
<evidence type="ECO:0000313" key="5">
    <source>
        <dbReference type="Proteomes" id="UP001157114"/>
    </source>
</evidence>
<evidence type="ECO:0008006" key="6">
    <source>
        <dbReference type="Google" id="ProtNLM"/>
    </source>
</evidence>
<evidence type="ECO:0000256" key="3">
    <source>
        <dbReference type="SAM" id="MobiDB-lite"/>
    </source>
</evidence>
<comment type="caution">
    <text evidence="4">The sequence shown here is derived from an EMBL/GenBank/DDBJ whole genome shotgun (WGS) entry which is preliminary data.</text>
</comment>
<dbReference type="RefSeq" id="WP_284239230.1">
    <property type="nucleotide sequence ID" value="NZ_BSSQ01000012.1"/>
</dbReference>
<sequence length="185" mass="19833">MTTVSSKVMWPNYSTSNVKAAGKDTDNNALGKDAFLQLLVTQLKNQDPLQPQDNAAFITQMAQFTSVEQLMNMSDQLSLLNQNLGTASSIIGKTISWYELDDKGNTNLLYDVVSSIVSQDGTLYAKFDDNTMIKLSDVVTVSDKAPAANQPDGSDDTEEDAAADESTDATGQTDSSQSGQEDGSV</sequence>
<comment type="similarity">
    <text evidence="1">Belongs to the FlgD family.</text>
</comment>
<gene>
    <name evidence="4" type="ORF">MU1_28300</name>
</gene>
<evidence type="ECO:0000256" key="2">
    <source>
        <dbReference type="ARBA" id="ARBA00022795"/>
    </source>
</evidence>
<name>A0ABQ6GEG4_9BACL</name>
<feature type="compositionally biased region" description="Polar residues" evidence="3">
    <location>
        <begin position="172"/>
        <end position="185"/>
    </location>
</feature>